<keyword evidence="3" id="KW-1185">Reference proteome</keyword>
<feature type="coiled-coil region" evidence="1">
    <location>
        <begin position="44"/>
        <end position="71"/>
    </location>
</feature>
<comment type="caution">
    <text evidence="2">The sequence shown here is derived from an EMBL/GenBank/DDBJ whole genome shotgun (WGS) entry which is preliminary data.</text>
</comment>
<dbReference type="InterPro" id="IPR029016">
    <property type="entry name" value="GAF-like_dom_sf"/>
</dbReference>
<evidence type="ECO:0000313" key="2">
    <source>
        <dbReference type="EMBL" id="TDQ46226.1"/>
    </source>
</evidence>
<gene>
    <name evidence="2" type="ORF">EV696_11411</name>
</gene>
<name>A0A4R6UJE7_9GAMM</name>
<dbReference type="PANTHER" id="PTHR38765:SF1">
    <property type="entry name" value="DUF484 DOMAIN-CONTAINING PROTEIN"/>
    <property type="match status" value="1"/>
</dbReference>
<evidence type="ECO:0000313" key="3">
    <source>
        <dbReference type="Proteomes" id="UP000295375"/>
    </source>
</evidence>
<proteinExistence type="predicted"/>
<dbReference type="SUPFAM" id="SSF55781">
    <property type="entry name" value="GAF domain-like"/>
    <property type="match status" value="1"/>
</dbReference>
<dbReference type="Pfam" id="PF04340">
    <property type="entry name" value="DUF484"/>
    <property type="match status" value="1"/>
</dbReference>
<dbReference type="EMBL" id="SNYM01000014">
    <property type="protein sequence ID" value="TDQ46226.1"/>
    <property type="molecule type" value="Genomic_DNA"/>
</dbReference>
<dbReference type="AlphaFoldDB" id="A0A4R6UJE7"/>
<dbReference type="OrthoDB" id="8525200at2"/>
<dbReference type="InterPro" id="IPR007435">
    <property type="entry name" value="DUF484"/>
</dbReference>
<dbReference type="RefSeq" id="WP_133591885.1">
    <property type="nucleotide sequence ID" value="NZ_CP037953.1"/>
</dbReference>
<keyword evidence="1" id="KW-0175">Coiled coil</keyword>
<dbReference type="Proteomes" id="UP000295375">
    <property type="component" value="Unassembled WGS sequence"/>
</dbReference>
<accession>A0A4R6UJE7</accession>
<organism evidence="2 3">
    <name type="scientific">Permianibacter aggregans</name>
    <dbReference type="NCBI Taxonomy" id="1510150"/>
    <lineage>
        <taxon>Bacteria</taxon>
        <taxon>Pseudomonadati</taxon>
        <taxon>Pseudomonadota</taxon>
        <taxon>Gammaproteobacteria</taxon>
        <taxon>Pseudomonadales</taxon>
        <taxon>Pseudomonadaceae</taxon>
        <taxon>Permianibacter</taxon>
    </lineage>
</organism>
<evidence type="ECO:0000256" key="1">
    <source>
        <dbReference type="SAM" id="Coils"/>
    </source>
</evidence>
<reference evidence="2 3" key="1">
    <citation type="submission" date="2019-03" db="EMBL/GenBank/DDBJ databases">
        <title>Genomic Encyclopedia of Type Strains, Phase IV (KMG-IV): sequencing the most valuable type-strain genomes for metagenomic binning, comparative biology and taxonomic classification.</title>
        <authorList>
            <person name="Goeker M."/>
        </authorList>
    </citation>
    <scope>NUCLEOTIDE SEQUENCE [LARGE SCALE GENOMIC DNA]</scope>
    <source>
        <strain evidence="2 3">DSM 103792</strain>
    </source>
</reference>
<dbReference type="Gene3D" id="3.30.450.40">
    <property type="match status" value="1"/>
</dbReference>
<dbReference type="PANTHER" id="PTHR38765">
    <property type="entry name" value="DUF484 DOMAIN-CONTAINING PROTEIN"/>
    <property type="match status" value="1"/>
</dbReference>
<sequence length="233" mass="26108">MSTDAPTLHGEAYVAQFLSENPDFFLRHRDLLMQLSVPHEAGAVSLVERQVKALRDRIRDLQSQMIEMLRHARENEQVLSQCLSLSLGMIESSSIDQLIHVVRTELLREFRCDALSVMFCQVDVSGIIHARQVTHDQLLNELGCGFPDGEPVCGYLDQRARKFLFGDLNPDLHSVALLPLGLNAARGVIAIASREKERFSPQMGTVFLQLIAQLFDAIQRKHAREGHVRASAG</sequence>
<evidence type="ECO:0008006" key="4">
    <source>
        <dbReference type="Google" id="ProtNLM"/>
    </source>
</evidence>
<protein>
    <recommendedName>
        <fullName evidence="4">DUF484 family protein</fullName>
    </recommendedName>
</protein>